<evidence type="ECO:0000313" key="1">
    <source>
        <dbReference type="EMBL" id="KAG8084368.1"/>
    </source>
</evidence>
<proteinExistence type="predicted"/>
<comment type="caution">
    <text evidence="1">The sequence shown here is derived from an EMBL/GenBank/DDBJ whole genome shotgun (WGS) entry which is preliminary data.</text>
</comment>
<organism evidence="1 2">
    <name type="scientific">Zizania palustris</name>
    <name type="common">Northern wild rice</name>
    <dbReference type="NCBI Taxonomy" id="103762"/>
    <lineage>
        <taxon>Eukaryota</taxon>
        <taxon>Viridiplantae</taxon>
        <taxon>Streptophyta</taxon>
        <taxon>Embryophyta</taxon>
        <taxon>Tracheophyta</taxon>
        <taxon>Spermatophyta</taxon>
        <taxon>Magnoliopsida</taxon>
        <taxon>Liliopsida</taxon>
        <taxon>Poales</taxon>
        <taxon>Poaceae</taxon>
        <taxon>BOP clade</taxon>
        <taxon>Oryzoideae</taxon>
        <taxon>Oryzeae</taxon>
        <taxon>Zizaniinae</taxon>
        <taxon>Zizania</taxon>
    </lineage>
</organism>
<reference evidence="1" key="1">
    <citation type="journal article" date="2021" name="bioRxiv">
        <title>Whole Genome Assembly and Annotation of Northern Wild Rice, Zizania palustris L., Supports a Whole Genome Duplication in the Zizania Genus.</title>
        <authorList>
            <person name="Haas M."/>
            <person name="Kono T."/>
            <person name="Macchietto M."/>
            <person name="Millas R."/>
            <person name="McGilp L."/>
            <person name="Shao M."/>
            <person name="Duquette J."/>
            <person name="Hirsch C.N."/>
            <person name="Kimball J."/>
        </authorList>
    </citation>
    <scope>NUCLEOTIDE SEQUENCE</scope>
    <source>
        <tissue evidence="1">Fresh leaf tissue</tissue>
    </source>
</reference>
<name>A0A8J5W7D1_ZIZPA</name>
<reference evidence="1" key="2">
    <citation type="submission" date="2021-02" db="EMBL/GenBank/DDBJ databases">
        <authorList>
            <person name="Kimball J.A."/>
            <person name="Haas M.W."/>
            <person name="Macchietto M."/>
            <person name="Kono T."/>
            <person name="Duquette J."/>
            <person name="Shao M."/>
        </authorList>
    </citation>
    <scope>NUCLEOTIDE SEQUENCE</scope>
    <source>
        <tissue evidence="1">Fresh leaf tissue</tissue>
    </source>
</reference>
<dbReference type="AlphaFoldDB" id="A0A8J5W7D1"/>
<gene>
    <name evidence="1" type="ORF">GUJ93_ZPchr0010g7458</name>
</gene>
<keyword evidence="2" id="KW-1185">Reference proteome</keyword>
<dbReference type="EMBL" id="JAAALK010000082">
    <property type="protein sequence ID" value="KAG8084368.1"/>
    <property type="molecule type" value="Genomic_DNA"/>
</dbReference>
<dbReference type="Proteomes" id="UP000729402">
    <property type="component" value="Unassembled WGS sequence"/>
</dbReference>
<protein>
    <submittedName>
        <fullName evidence="1">Uncharacterized protein</fullName>
    </submittedName>
</protein>
<sequence length="76" mass="7900">MEEIELGRDGGSIDHVDVVAIWWRMAGIRAADAAEGFARSASMDRSAAGDTRVGDGHSLNPSVVVPYDDAGGLLGT</sequence>
<evidence type="ECO:0000313" key="2">
    <source>
        <dbReference type="Proteomes" id="UP000729402"/>
    </source>
</evidence>
<accession>A0A8J5W7D1</accession>